<feature type="region of interest" description="Disordered" evidence="1">
    <location>
        <begin position="1"/>
        <end position="116"/>
    </location>
</feature>
<organism evidence="2 3">
    <name type="scientific">Rudanella paleaurantiibacter</name>
    <dbReference type="NCBI Taxonomy" id="2614655"/>
    <lineage>
        <taxon>Bacteria</taxon>
        <taxon>Pseudomonadati</taxon>
        <taxon>Bacteroidota</taxon>
        <taxon>Cytophagia</taxon>
        <taxon>Cytophagales</taxon>
        <taxon>Cytophagaceae</taxon>
        <taxon>Rudanella</taxon>
    </lineage>
</organism>
<name>A0A7J5TZP0_9BACT</name>
<proteinExistence type="predicted"/>
<dbReference type="EMBL" id="WELI01000003">
    <property type="protein sequence ID" value="KAB7730952.1"/>
    <property type="molecule type" value="Genomic_DNA"/>
</dbReference>
<comment type="caution">
    <text evidence="2">The sequence shown here is derived from an EMBL/GenBank/DDBJ whole genome shotgun (WGS) entry which is preliminary data.</text>
</comment>
<protein>
    <submittedName>
        <fullName evidence="2">Uncharacterized protein</fullName>
    </submittedName>
</protein>
<evidence type="ECO:0000313" key="3">
    <source>
        <dbReference type="Proteomes" id="UP000488299"/>
    </source>
</evidence>
<evidence type="ECO:0000313" key="2">
    <source>
        <dbReference type="EMBL" id="KAB7730952.1"/>
    </source>
</evidence>
<dbReference type="RefSeq" id="WP_152123942.1">
    <property type="nucleotide sequence ID" value="NZ_WELI01000003.1"/>
</dbReference>
<dbReference type="AlphaFoldDB" id="A0A7J5TZP0"/>
<evidence type="ECO:0000256" key="1">
    <source>
        <dbReference type="SAM" id="MobiDB-lite"/>
    </source>
</evidence>
<sequence>MESYAPSPDDMMNQNSSRVPTGMEQDVRADEDIIDQTGSEPAAADTELQRAPVEPPQVGQSTPVDDLASSIAYALDGSGRGETNPVSPQQGPIGPEHKPITEGTTGASLRDEEDAL</sequence>
<reference evidence="2 3" key="1">
    <citation type="submission" date="2019-10" db="EMBL/GenBank/DDBJ databases">
        <title>Rudanella paleaurantiibacter sp. nov., isolated from sludge.</title>
        <authorList>
            <person name="Xu S.Q."/>
        </authorList>
    </citation>
    <scope>NUCLEOTIDE SEQUENCE [LARGE SCALE GENOMIC DNA]</scope>
    <source>
        <strain evidence="2 3">HX-22-17</strain>
    </source>
</reference>
<gene>
    <name evidence="2" type="ORF">F5984_08965</name>
</gene>
<dbReference type="Proteomes" id="UP000488299">
    <property type="component" value="Unassembled WGS sequence"/>
</dbReference>
<accession>A0A7J5TZP0</accession>
<keyword evidence="3" id="KW-1185">Reference proteome</keyword>